<keyword evidence="2" id="KW-1185">Reference proteome</keyword>
<dbReference type="Proteomes" id="UP001319828">
    <property type="component" value="Unassembled WGS sequence"/>
</dbReference>
<name>A0ACC5W040_9BACT</name>
<comment type="caution">
    <text evidence="1">The sequence shown here is derived from an EMBL/GenBank/DDBJ whole genome shotgun (WGS) entry which is preliminary data.</text>
</comment>
<sequence>MQKKYKNIAYASLGGALEFYDFVLFVFFLDIFSKIFFPQNNFFWTQINTYISFGIAYLVRPFGAIIMAHFGDRYGRKNIFYLSIFFMVAPSFFLAFLPTYEMIGLYSTFALFLIRILQGLAIGVEVSGAWVYISEFVKGNKIPIFLGFASAALTLGLLLGNFTVLILDNYFSKEQVEQYAWRLPFILAGIFGIFILSLRKKIDETPEFLKLKLRKQLVNFPLKHALKTHKMSMFICFLMTIVLTSGIATLMILPKYFSSIFNFDSSQSLWMQNFGILAVILGSIVQGFLASKWGSYKICSFFSISLMFFGILFSFYNQQFLWYFLIVCFSQGIITFAPVFMTQIFKNEIKLSGLSFAYNISYAFLAFLIPFIIDFLYKKYLGFYFVFVGMCSLFCMFLLKKHTKKIKN</sequence>
<reference evidence="1" key="1">
    <citation type="submission" date="2020-07" db="EMBL/GenBank/DDBJ databases">
        <title>Campylobacter molothri sp. nov. isolated from wild birds.</title>
        <authorList>
            <person name="Miller W.G."/>
            <person name="Chapman M.H."/>
            <person name="Yee E."/>
            <person name="Lopes B.S."/>
            <person name="Forbes K.J."/>
        </authorList>
    </citation>
    <scope>NUCLEOTIDE SEQUENCE</scope>
    <source>
        <strain evidence="1">RM9754</strain>
    </source>
</reference>
<proteinExistence type="predicted"/>
<accession>A0ACC5W040</accession>
<evidence type="ECO:0000313" key="1">
    <source>
        <dbReference type="EMBL" id="MBZ7973951.1"/>
    </source>
</evidence>
<evidence type="ECO:0000313" key="2">
    <source>
        <dbReference type="Proteomes" id="UP001319828"/>
    </source>
</evidence>
<organism evidence="1 2">
    <name type="scientific">Campylobacter molothri</name>
    <dbReference type="NCBI Taxonomy" id="1032242"/>
    <lineage>
        <taxon>Bacteria</taxon>
        <taxon>Pseudomonadati</taxon>
        <taxon>Campylobacterota</taxon>
        <taxon>Epsilonproteobacteria</taxon>
        <taxon>Campylobacterales</taxon>
        <taxon>Campylobacteraceae</taxon>
        <taxon>Campylobacter</taxon>
    </lineage>
</organism>
<protein>
    <submittedName>
        <fullName evidence="1">MFS transporter</fullName>
    </submittedName>
</protein>
<gene>
    <name evidence="1" type="ORF">H2252_00975</name>
</gene>
<dbReference type="EMBL" id="JACHUQ010000001">
    <property type="protein sequence ID" value="MBZ7973951.1"/>
    <property type="molecule type" value="Genomic_DNA"/>
</dbReference>